<feature type="transmembrane region" description="Helical" evidence="2">
    <location>
        <begin position="830"/>
        <end position="852"/>
    </location>
</feature>
<dbReference type="PANTHER" id="PTHR10151:SF120">
    <property type="entry name" value="BIS(5'-ADENOSYL)-TRIPHOSPHATASE"/>
    <property type="match status" value="1"/>
</dbReference>
<evidence type="ECO:0000256" key="2">
    <source>
        <dbReference type="SAM" id="Phobius"/>
    </source>
</evidence>
<keyword evidence="2" id="KW-0472">Membrane</keyword>
<feature type="region of interest" description="Disordered" evidence="1">
    <location>
        <begin position="361"/>
        <end position="383"/>
    </location>
</feature>
<feature type="compositionally biased region" description="Polar residues" evidence="1">
    <location>
        <begin position="1"/>
        <end position="24"/>
    </location>
</feature>
<dbReference type="GO" id="GO:0017111">
    <property type="term" value="F:ribonucleoside triphosphate phosphatase activity"/>
    <property type="evidence" value="ECO:0007669"/>
    <property type="project" value="TreeGrafter"/>
</dbReference>
<feature type="compositionally biased region" description="Acidic residues" evidence="1">
    <location>
        <begin position="1386"/>
        <end position="1408"/>
    </location>
</feature>
<feature type="compositionally biased region" description="Basic and acidic residues" evidence="1">
    <location>
        <begin position="160"/>
        <end position="169"/>
    </location>
</feature>
<dbReference type="InterPro" id="IPR002591">
    <property type="entry name" value="Phosphodiest/P_Trfase"/>
</dbReference>
<dbReference type="GO" id="GO:0009141">
    <property type="term" value="P:nucleoside triphosphate metabolic process"/>
    <property type="evidence" value="ECO:0007669"/>
    <property type="project" value="TreeGrafter"/>
</dbReference>
<dbReference type="FunFam" id="3.30.1360.180:FF:000003">
    <property type="entry name" value="Type I phosphodiesterase/nucleotide pyrophosphatase family protein"/>
    <property type="match status" value="1"/>
</dbReference>
<dbReference type="EMBL" id="CP120628">
    <property type="protein sequence ID" value="WEW58615.1"/>
    <property type="molecule type" value="Genomic_DNA"/>
</dbReference>
<evidence type="ECO:0000256" key="1">
    <source>
        <dbReference type="SAM" id="MobiDB-lite"/>
    </source>
</evidence>
<feature type="region of interest" description="Disordered" evidence="1">
    <location>
        <begin position="407"/>
        <end position="430"/>
    </location>
</feature>
<dbReference type="Pfam" id="PF01663">
    <property type="entry name" value="Phosphodiest"/>
    <property type="match status" value="1"/>
</dbReference>
<evidence type="ECO:0000313" key="4">
    <source>
        <dbReference type="Proteomes" id="UP001219355"/>
    </source>
</evidence>
<keyword evidence="2" id="KW-0812">Transmembrane</keyword>
<feature type="region of interest" description="Disordered" evidence="1">
    <location>
        <begin position="157"/>
        <end position="176"/>
    </location>
</feature>
<proteinExistence type="predicted"/>
<feature type="compositionally biased region" description="Basic and acidic residues" evidence="1">
    <location>
        <begin position="369"/>
        <end position="379"/>
    </location>
</feature>
<feature type="region of interest" description="Disordered" evidence="1">
    <location>
        <begin position="597"/>
        <end position="697"/>
    </location>
</feature>
<feature type="compositionally biased region" description="Basic residues" evidence="1">
    <location>
        <begin position="1362"/>
        <end position="1377"/>
    </location>
</feature>
<accession>A0AAF0IIA1</accession>
<dbReference type="PANTHER" id="PTHR10151">
    <property type="entry name" value="ECTONUCLEOTIDE PYROPHOSPHATASE/PHOSPHODIESTERASE"/>
    <property type="match status" value="1"/>
</dbReference>
<protein>
    <submittedName>
        <fullName evidence="3">Uncharacterized protein</fullName>
    </submittedName>
</protein>
<dbReference type="InterPro" id="IPR017850">
    <property type="entry name" value="Alkaline_phosphatase_core_sf"/>
</dbReference>
<feature type="compositionally biased region" description="Low complexity" evidence="1">
    <location>
        <begin position="665"/>
        <end position="685"/>
    </location>
</feature>
<organism evidence="3 4">
    <name type="scientific">Emydomyces testavorans</name>
    <dbReference type="NCBI Taxonomy" id="2070801"/>
    <lineage>
        <taxon>Eukaryota</taxon>
        <taxon>Fungi</taxon>
        <taxon>Dikarya</taxon>
        <taxon>Ascomycota</taxon>
        <taxon>Pezizomycotina</taxon>
        <taxon>Eurotiomycetes</taxon>
        <taxon>Eurotiomycetidae</taxon>
        <taxon>Onygenales</taxon>
        <taxon>Nannizziopsiaceae</taxon>
        <taxon>Emydomyces</taxon>
    </lineage>
</organism>
<feature type="compositionally biased region" description="Low complexity" evidence="1">
    <location>
        <begin position="1903"/>
        <end position="1921"/>
    </location>
</feature>
<feature type="region of interest" description="Disordered" evidence="1">
    <location>
        <begin position="1"/>
        <end position="62"/>
    </location>
</feature>
<feature type="compositionally biased region" description="Basic residues" evidence="1">
    <location>
        <begin position="209"/>
        <end position="219"/>
    </location>
</feature>
<dbReference type="CDD" id="cd16018">
    <property type="entry name" value="Enpp"/>
    <property type="match status" value="1"/>
</dbReference>
<dbReference type="Gene3D" id="3.30.1360.180">
    <property type="match status" value="1"/>
</dbReference>
<name>A0AAF0IIA1_9EURO</name>
<dbReference type="SUPFAM" id="SSF53649">
    <property type="entry name" value="Alkaline phosphatase-like"/>
    <property type="match status" value="1"/>
</dbReference>
<feature type="region of interest" description="Disordered" evidence="1">
    <location>
        <begin position="184"/>
        <end position="231"/>
    </location>
</feature>
<feature type="compositionally biased region" description="Basic and acidic residues" evidence="1">
    <location>
        <begin position="1953"/>
        <end position="1965"/>
    </location>
</feature>
<feature type="region of interest" description="Disordered" evidence="1">
    <location>
        <begin position="1358"/>
        <end position="1421"/>
    </location>
</feature>
<feature type="compositionally biased region" description="Low complexity" evidence="1">
    <location>
        <begin position="1931"/>
        <end position="1941"/>
    </location>
</feature>
<dbReference type="GO" id="GO:0047429">
    <property type="term" value="F:nucleoside triphosphate diphosphatase activity"/>
    <property type="evidence" value="ECO:0007669"/>
    <property type="project" value="TreeGrafter"/>
</dbReference>
<feature type="compositionally biased region" description="Low complexity" evidence="1">
    <location>
        <begin position="1409"/>
        <end position="1420"/>
    </location>
</feature>
<evidence type="ECO:0000313" key="3">
    <source>
        <dbReference type="EMBL" id="WEW58615.1"/>
    </source>
</evidence>
<feature type="region of interest" description="Disordered" evidence="1">
    <location>
        <begin position="485"/>
        <end position="505"/>
    </location>
</feature>
<feature type="region of interest" description="Disordered" evidence="1">
    <location>
        <begin position="1883"/>
        <end position="1965"/>
    </location>
</feature>
<feature type="transmembrane region" description="Helical" evidence="2">
    <location>
        <begin position="1438"/>
        <end position="1457"/>
    </location>
</feature>
<sequence>MDSDSSRATQQQVRQNVPKTSRLQIPNIPKFPLSSPIIDEVLTPCPDSDSPEHSTGRIENPFLSPEDHLIPETNNFEDQDALQRWSSGWNSTQHFGGTNLNRTVDDNPIKKTRPGLNLVTNFTADEFQQAVKDSIARSRQAPVKGFLDLNDLKSLSKSKQSHDLQDHKPQSTWRSKARGYQELKDQATDSHKAFPQSGHVEKKSLMRMVSRRAGPKSSRRAQDLSPSDRPILIGMSVPAVNGNHAVEEEPIAQKNQQTPVTPSIVITPAIEDRNWDTVWNSSTQQPRPASSVYSQPTPFMKPSRIESIPPVPAIPVMDSSWNNEKYSEPLVDRSPGWTRKRRSCSAGTVFEEEISPSWRSMRGRSFSNENRRETPKRLSLETMSPQRRSQGWWNVLLSPLVSRSSTISSCRSPAVEDSSPPPVPSLTEMPNASYSGNTTNEKSYGTEILSFPPESADSKNWNRTQSNITAWPNMDDWDKQREDRNMAPQSFHSPKPPCEASPMSASSTQSVPLVMSTVANQVDISHNMPCKHDLLSNQPCSMCLTRSNIDRFLAETAANSRGISAACPGQFTFSQDQATQQRLENPCFQRFVANLTDDGMGRTRSDSGSTTIEDDEPEMSPNIRQATATPLFRAGGATPALVYPPVRPRSPETSSKVEVGEPSNSLGTRKLSRSTSSTKWRTSESILPPYSSPNPNKPIPRYRAIFPPGQEPHSPGPISPEGNNAMAIRGGIPMANIENIQPPPAIYNPSISTFESNNRLPPRPPAAPIDLFSIHGPAVVRTKIESKRRRREKEDKLGKNVGGLWRGRGCFSSAGCFGRGGREGRKRRRWYFAIAVLLLLIIIASIVLAVMLTKKKANPPDIQSRWLNLSGYPAVPTGISTVGGPDPIEARSGCVHPSTLWSCALPKEDQAMNAPYDADVPKFRIQITFKNGTYSRSTRVTGKAKRDVELDLHKYSIRRILGYNSLYSRSDNLTPVPAPPNLKDLEFLGNTTDGTSSPFIGEETPFYATFLSTGTLNNHGKRDSFPNPLPNLTDIIPSPSSASDGTAAPANLLPFPTNQPLRLFDRGMATEHYGFYTYYDRSIFLKSVAPLKGSDASDIPDDKEGGSTKSAARVRCTWAETRFLVQIWTQPEKARLQLVEASASFNASTSSARSSSAPPDYAADFSRPGTFPYPVTIKLDRHGGDAKKKMIYCYGMNERSQIELNEKKLQLEFRGYAGTLINPAAGIFNLTSSGKSKRDEGWQPIDGGTGGYFPLFKNLDLASLKRPRMHLRPAPSSPSLLNPGGYDDDAASLRSISDQDSDSEDDQFVQASRSTLELARHDQTVLEEEEELERLLTRNTNPTGGLKKIFGVAHDTGSSVRIGKRGKKRRRKKRRTQPHTNRGGDEEGELMYEMEEGDAFNKEEDDESSSLSSSSSSSSLDTLALGNQTYKQRFRRRFSLSFAAITVFFLILFLGAYKASSQFRAKQHNRYALLSNGTALFRPTTIVVSLDGFRADFLTRGLTPTLNQFIAQGISPPYMLPSFPSVTFPNHFTLVTGLYPESHGVVGNTFWDPKLREDFYYTDPTRSMQAKWWNAEPIWATAEKQGVRTAIHMWPGSEAHIGPLEPTYLDKYNGSEKLPIKVDRILHWLDLPGDDDDEYRSAKGQKRPQFIASYVPNVDSDGHKFGPNSTEIKQTIANADAMLKSLFVGLQDRNLTHIVNVVVVSDHGMATTSTDRLIQLDDLIDLNLIERIDGWPLQGLRPARESDIPRIMSELGSSSKPYKDSIEIYTRENMPERYHFSKSDRIAPIWIIPKTGWAIVKKADFNVEEAKKKNVTYHPRGIHGYDHEHPLMRSIFVARGPSFPHKPNSRVNVFQNTEVYNIICDTLHIKPNPNNGTLHLPLQPVGLHSDEDAPAPEVPDDPPVSSSTSTSTSIITGSATGVWTRPAPVHTTSPSVTTTVPGDSHGIEGGQGQEDKKDGENEEHEKHMLSWWKYIKERIDALKKWAKGLLEDERSNTVPDPDIS</sequence>
<dbReference type="Proteomes" id="UP001219355">
    <property type="component" value="Chromosome 2"/>
</dbReference>
<keyword evidence="4" id="KW-1185">Reference proteome</keyword>
<gene>
    <name evidence="3" type="ORF">PRK78_004083</name>
</gene>
<feature type="region of interest" description="Disordered" evidence="1">
    <location>
        <begin position="1269"/>
        <end position="1310"/>
    </location>
</feature>
<dbReference type="Gene3D" id="3.40.720.10">
    <property type="entry name" value="Alkaline Phosphatase, subunit A"/>
    <property type="match status" value="1"/>
</dbReference>
<reference evidence="3" key="1">
    <citation type="submission" date="2023-03" db="EMBL/GenBank/DDBJ databases">
        <title>Emydomyces testavorans Genome Sequence.</title>
        <authorList>
            <person name="Hoyer L."/>
        </authorList>
    </citation>
    <scope>NUCLEOTIDE SEQUENCE</scope>
    <source>
        <strain evidence="3">16-2883</strain>
    </source>
</reference>
<keyword evidence="2" id="KW-1133">Transmembrane helix</keyword>